<organism evidence="4 5">
    <name type="scientific">Cryptosporidium parvum (strain Iowa II)</name>
    <dbReference type="NCBI Taxonomy" id="353152"/>
    <lineage>
        <taxon>Eukaryota</taxon>
        <taxon>Sar</taxon>
        <taxon>Alveolata</taxon>
        <taxon>Apicomplexa</taxon>
        <taxon>Conoidasida</taxon>
        <taxon>Coccidia</taxon>
        <taxon>Eucoccidiorida</taxon>
        <taxon>Eimeriorina</taxon>
        <taxon>Cryptosporidiidae</taxon>
        <taxon>Cryptosporidium</taxon>
    </lineage>
</organism>
<keyword evidence="2 3" id="KW-0802">TPR repeat</keyword>
<comment type="caution">
    <text evidence="4">The sequence shown here is derived from an EMBL/GenBank/DDBJ whole genome shotgun (WGS) entry which is preliminary data.</text>
</comment>
<keyword evidence="4" id="KW-0413">Isomerase</keyword>
<sequence length="83" mass="9511">SSSCMIKLQEYKSVLKYCTETLKLDKNNVKALYLRASSYLKLDDPDEARIDLYKAATIEPQNIEVRTKLQQVSLILSFLLISP</sequence>
<dbReference type="InParanoid" id="A3FPN0"/>
<dbReference type="PANTHER" id="PTHR11242:SF0">
    <property type="entry name" value="TPR_REGION DOMAIN-CONTAINING PROTEIN"/>
    <property type="match status" value="1"/>
</dbReference>
<dbReference type="Gene3D" id="1.25.40.10">
    <property type="entry name" value="Tetratricopeptide repeat domain"/>
    <property type="match status" value="1"/>
</dbReference>
<evidence type="ECO:0000313" key="4">
    <source>
        <dbReference type="EMBL" id="EAZ51569.1"/>
    </source>
</evidence>
<dbReference type="Proteomes" id="UP000006726">
    <property type="component" value="Chromosome 7"/>
</dbReference>
<dbReference type="InterPro" id="IPR019734">
    <property type="entry name" value="TPR_rpt"/>
</dbReference>
<dbReference type="SMART" id="SM00028">
    <property type="entry name" value="TPR"/>
    <property type="match status" value="1"/>
</dbReference>
<keyword evidence="5" id="KW-1185">Reference proteome</keyword>
<feature type="repeat" description="TPR" evidence="3">
    <location>
        <begin position="29"/>
        <end position="62"/>
    </location>
</feature>
<evidence type="ECO:0000256" key="2">
    <source>
        <dbReference type="ARBA" id="ARBA00022803"/>
    </source>
</evidence>
<dbReference type="PROSITE" id="PS50005">
    <property type="entry name" value="TPR"/>
    <property type="match status" value="1"/>
</dbReference>
<keyword evidence="1" id="KW-0677">Repeat</keyword>
<proteinExistence type="predicted"/>
<dbReference type="RefSeq" id="XP_001388376.1">
    <property type="nucleotide sequence ID" value="XM_001388339.1"/>
</dbReference>
<gene>
    <name evidence="4" type="ORF">cgd7_1520</name>
</gene>
<reference evidence="4 5" key="1">
    <citation type="journal article" date="2004" name="Science">
        <title>Complete genome sequence of the apicomplexan, Cryptosporidium parvum.</title>
        <authorList>
            <person name="Abrahamsen M.S."/>
            <person name="Templeton T.J."/>
            <person name="Enomoto S."/>
            <person name="Abrahante J.E."/>
            <person name="Zhu G."/>
            <person name="Lancto C.A."/>
            <person name="Deng M."/>
            <person name="Liu C."/>
            <person name="Widmer G."/>
            <person name="Tzipori S."/>
            <person name="Buck G.A."/>
            <person name="Xu P."/>
            <person name="Bankier A.T."/>
            <person name="Dear P.H."/>
            <person name="Konfortov B.A."/>
            <person name="Spriggs H.F."/>
            <person name="Iyer L."/>
            <person name="Anantharaman V."/>
            <person name="Aravind L."/>
            <person name="Kapur V."/>
        </authorList>
    </citation>
    <scope>NUCLEOTIDE SEQUENCE [LARGE SCALE GENOMIC DNA]</scope>
    <source>
        <strain evidence="5">Iowa II</strain>
    </source>
</reference>
<dbReference type="InterPro" id="IPR011990">
    <property type="entry name" value="TPR-like_helical_dom_sf"/>
</dbReference>
<dbReference type="OrthoDB" id="424948at2759"/>
<dbReference type="GO" id="GO:0016853">
    <property type="term" value="F:isomerase activity"/>
    <property type="evidence" value="ECO:0007669"/>
    <property type="project" value="UniProtKB-KW"/>
</dbReference>
<dbReference type="STRING" id="353152.A3FPN0"/>
<feature type="non-terminal residue" evidence="4">
    <location>
        <position position="1"/>
    </location>
</feature>
<dbReference type="GeneID" id="3371782"/>
<evidence type="ECO:0000256" key="1">
    <source>
        <dbReference type="ARBA" id="ARBA00022737"/>
    </source>
</evidence>
<dbReference type="SUPFAM" id="SSF48452">
    <property type="entry name" value="TPR-like"/>
    <property type="match status" value="1"/>
</dbReference>
<dbReference type="InterPro" id="IPR039663">
    <property type="entry name" value="AIP/AIPL1/TTC9"/>
</dbReference>
<dbReference type="AlphaFoldDB" id="A3FPN0"/>
<dbReference type="PANTHER" id="PTHR11242">
    <property type="entry name" value="ARYL HYDROCARBON RECEPTOR INTERACTING PROTEIN RELATED"/>
    <property type="match status" value="1"/>
</dbReference>
<dbReference type="Pfam" id="PF13431">
    <property type="entry name" value="TPR_17"/>
    <property type="match status" value="1"/>
</dbReference>
<name>A3FPN0_CRYPI</name>
<evidence type="ECO:0000256" key="3">
    <source>
        <dbReference type="PROSITE-ProRule" id="PRU00339"/>
    </source>
</evidence>
<dbReference type="EMBL" id="AAEE01000001">
    <property type="protein sequence ID" value="EAZ51569.1"/>
    <property type="molecule type" value="Genomic_DNA"/>
</dbReference>
<protein>
    <submittedName>
        <fullName evidence="4">Peptidylprolyl isomerase, putative</fullName>
    </submittedName>
</protein>
<accession>A3FPN0</accession>
<evidence type="ECO:0000313" key="5">
    <source>
        <dbReference type="Proteomes" id="UP000006726"/>
    </source>
</evidence>
<dbReference type="KEGG" id="cpv:cgd7_1520"/>
<dbReference type="OMA" id="CMIKLQE"/>